<dbReference type="Pfam" id="PF11938">
    <property type="entry name" value="DUF3456"/>
    <property type="match status" value="1"/>
</dbReference>
<dbReference type="InterPro" id="IPR021852">
    <property type="entry name" value="DUF3456"/>
</dbReference>
<feature type="domain" description="DUF3456" evidence="2">
    <location>
        <begin position="63"/>
        <end position="178"/>
    </location>
</feature>
<feature type="chain" id="PRO_5042212452" evidence="1">
    <location>
        <begin position="24"/>
        <end position="186"/>
    </location>
</feature>
<comment type="caution">
    <text evidence="3">The sequence shown here is derived from an EMBL/GenBank/DDBJ whole genome shotgun (WGS) entry which is preliminary data.</text>
</comment>
<gene>
    <name evidence="3" type="ORF">P5673_017270</name>
</gene>
<dbReference type="Proteomes" id="UP001249851">
    <property type="component" value="Unassembled WGS sequence"/>
</dbReference>
<protein>
    <submittedName>
        <fullName evidence="3">Marginal zone B- and B1-cell-specific protein</fullName>
    </submittedName>
</protein>
<evidence type="ECO:0000256" key="1">
    <source>
        <dbReference type="SAM" id="SignalP"/>
    </source>
</evidence>
<dbReference type="PANTHER" id="PTHR15881">
    <property type="entry name" value="MARGINAL ZONE B- AND B1-CELL-SPECIFIC PROTEIN"/>
    <property type="match status" value="1"/>
</dbReference>
<dbReference type="AlphaFoldDB" id="A0AAD9QFD7"/>
<evidence type="ECO:0000313" key="3">
    <source>
        <dbReference type="EMBL" id="KAK2560278.1"/>
    </source>
</evidence>
<dbReference type="InterPro" id="IPR052682">
    <property type="entry name" value="MZB1"/>
</dbReference>
<organism evidence="3 4">
    <name type="scientific">Acropora cervicornis</name>
    <name type="common">Staghorn coral</name>
    <dbReference type="NCBI Taxonomy" id="6130"/>
    <lineage>
        <taxon>Eukaryota</taxon>
        <taxon>Metazoa</taxon>
        <taxon>Cnidaria</taxon>
        <taxon>Anthozoa</taxon>
        <taxon>Hexacorallia</taxon>
        <taxon>Scleractinia</taxon>
        <taxon>Astrocoeniina</taxon>
        <taxon>Acroporidae</taxon>
        <taxon>Acropora</taxon>
    </lineage>
</organism>
<name>A0AAD9QFD7_ACRCE</name>
<keyword evidence="4" id="KW-1185">Reference proteome</keyword>
<keyword evidence="1" id="KW-0732">Signal</keyword>
<accession>A0AAD9QFD7</accession>
<dbReference type="GO" id="GO:0034663">
    <property type="term" value="C:endoplasmic reticulum chaperone complex"/>
    <property type="evidence" value="ECO:0007669"/>
    <property type="project" value="TreeGrafter"/>
</dbReference>
<evidence type="ECO:0000259" key="2">
    <source>
        <dbReference type="Pfam" id="PF11938"/>
    </source>
</evidence>
<sequence length="186" mass="21169">MEMYFRGVIICLLLALWSRDMHAFQDGQPMRFETPKMNEEEQHSIHTPTSFEMTCDACTAIAYQMSKALKKAESKKPSLKGKPLPESEIIDLFETVCGEKIWDSYGLKAVNGVNRLSGDGLEAKDVPGMMQGGGKWPGRLSRKCENMVGDIGEEELYSEYRKTKDLYNFLCIEYTKDCAKKDKEEL</sequence>
<feature type="signal peptide" evidence="1">
    <location>
        <begin position="1"/>
        <end position="23"/>
    </location>
</feature>
<reference evidence="3" key="2">
    <citation type="journal article" date="2023" name="Science">
        <title>Genomic signatures of disease resistance in endangered staghorn corals.</title>
        <authorList>
            <person name="Vollmer S.V."/>
            <person name="Selwyn J.D."/>
            <person name="Despard B.A."/>
            <person name="Roesel C.L."/>
        </authorList>
    </citation>
    <scope>NUCLEOTIDE SEQUENCE</scope>
    <source>
        <strain evidence="3">K2</strain>
    </source>
</reference>
<reference evidence="3" key="1">
    <citation type="journal article" date="2023" name="G3 (Bethesda)">
        <title>Whole genome assembly and annotation of the endangered Caribbean coral Acropora cervicornis.</title>
        <authorList>
            <person name="Selwyn J.D."/>
            <person name="Vollmer S.V."/>
        </authorList>
    </citation>
    <scope>NUCLEOTIDE SEQUENCE</scope>
    <source>
        <strain evidence="3">K2</strain>
    </source>
</reference>
<dbReference type="GO" id="GO:0005576">
    <property type="term" value="C:extracellular region"/>
    <property type="evidence" value="ECO:0007669"/>
    <property type="project" value="TreeGrafter"/>
</dbReference>
<dbReference type="EMBL" id="JARQWQ010000037">
    <property type="protein sequence ID" value="KAK2560278.1"/>
    <property type="molecule type" value="Genomic_DNA"/>
</dbReference>
<dbReference type="PANTHER" id="PTHR15881:SF2">
    <property type="entry name" value="MARGINAL ZONE B- AND B1-CELL-SPECIFIC PROTEIN"/>
    <property type="match status" value="1"/>
</dbReference>
<evidence type="ECO:0000313" key="4">
    <source>
        <dbReference type="Proteomes" id="UP001249851"/>
    </source>
</evidence>
<proteinExistence type="predicted"/>